<evidence type="ECO:0000313" key="21">
    <source>
        <dbReference type="Proteomes" id="UP000596661"/>
    </source>
</evidence>
<dbReference type="InterPro" id="IPR003582">
    <property type="entry name" value="ShKT_dom"/>
</dbReference>
<evidence type="ECO:0000259" key="18">
    <source>
        <dbReference type="PROSITE" id="PS51471"/>
    </source>
</evidence>
<evidence type="ECO:0000313" key="20">
    <source>
        <dbReference type="EnsemblPlants" id="cds.evm.model.07.545"/>
    </source>
</evidence>
<reference evidence="20" key="2">
    <citation type="submission" date="2021-03" db="UniProtKB">
        <authorList>
            <consortium name="EnsemblPlants"/>
        </authorList>
    </citation>
    <scope>IDENTIFICATION</scope>
</reference>
<evidence type="ECO:0000256" key="1">
    <source>
        <dbReference type="ARBA" id="ARBA00001961"/>
    </source>
</evidence>
<keyword evidence="6" id="KW-0479">Metal-binding</keyword>
<dbReference type="EC" id="1.14.11.2" evidence="4"/>
<keyword evidence="12" id="KW-0408">Iron</keyword>
<dbReference type="CDD" id="cd06222">
    <property type="entry name" value="RNase_H_like"/>
    <property type="match status" value="1"/>
</dbReference>
<evidence type="ECO:0000256" key="6">
    <source>
        <dbReference type="ARBA" id="ARBA00022723"/>
    </source>
</evidence>
<dbReference type="InterPro" id="IPR044862">
    <property type="entry name" value="Pro_4_hyd_alph_FE2OG_OXY"/>
</dbReference>
<feature type="domain" description="Reverse transcriptase" evidence="17">
    <location>
        <begin position="468"/>
        <end position="725"/>
    </location>
</feature>
<dbReference type="PROSITE" id="PS51471">
    <property type="entry name" value="FE2OG_OXY"/>
    <property type="match status" value="1"/>
</dbReference>
<dbReference type="CDD" id="cd01650">
    <property type="entry name" value="RT_nLTR_like"/>
    <property type="match status" value="1"/>
</dbReference>
<dbReference type="InterPro" id="IPR036397">
    <property type="entry name" value="RNaseH_sf"/>
</dbReference>
<dbReference type="Gene3D" id="3.30.420.10">
    <property type="entry name" value="Ribonuclease H-like superfamily/Ribonuclease H"/>
    <property type="match status" value="1"/>
</dbReference>
<evidence type="ECO:0000256" key="8">
    <source>
        <dbReference type="ARBA" id="ARBA00022964"/>
    </source>
</evidence>
<evidence type="ECO:0000256" key="5">
    <source>
        <dbReference type="ARBA" id="ARBA00022692"/>
    </source>
</evidence>
<dbReference type="FunFam" id="2.60.120.620:FF:000002">
    <property type="entry name" value="Prolyl 4-hydroxylase 4"/>
    <property type="match status" value="1"/>
</dbReference>
<comment type="subcellular location">
    <subcellularLocation>
        <location evidence="2">Endoplasmic reticulum membrane</location>
        <topology evidence="2">Single-pass type II membrane protein</topology>
    </subcellularLocation>
</comment>
<evidence type="ECO:0000256" key="9">
    <source>
        <dbReference type="ARBA" id="ARBA00022968"/>
    </source>
</evidence>
<dbReference type="InterPro" id="IPR044730">
    <property type="entry name" value="RNase_H-like_dom_plant"/>
</dbReference>
<dbReference type="Gene3D" id="3.60.10.10">
    <property type="entry name" value="Endonuclease/exonuclease/phosphatase"/>
    <property type="match status" value="1"/>
</dbReference>
<dbReference type="SUPFAM" id="SSF56219">
    <property type="entry name" value="DNase I-like"/>
    <property type="match status" value="1"/>
</dbReference>
<dbReference type="GO" id="GO:0031418">
    <property type="term" value="F:L-ascorbic acid binding"/>
    <property type="evidence" value="ECO:0007669"/>
    <property type="project" value="InterPro"/>
</dbReference>
<keyword evidence="7" id="KW-0256">Endoplasmic reticulum</keyword>
<dbReference type="Pfam" id="PF13456">
    <property type="entry name" value="RVT_3"/>
    <property type="match status" value="1"/>
</dbReference>
<dbReference type="EMBL" id="UZAU01000635">
    <property type="status" value="NOT_ANNOTATED_CDS"/>
    <property type="molecule type" value="Genomic_DNA"/>
</dbReference>
<dbReference type="GO" id="GO:0004656">
    <property type="term" value="F:procollagen-proline 4-dioxygenase activity"/>
    <property type="evidence" value="ECO:0007669"/>
    <property type="project" value="UniProtKB-EC"/>
</dbReference>
<name>A0A803Q5E7_CANSA</name>
<dbReference type="InterPro" id="IPR036691">
    <property type="entry name" value="Endo/exonu/phosph_ase_sf"/>
</dbReference>
<dbReference type="PANTHER" id="PTHR10869">
    <property type="entry name" value="PROLYL 4-HYDROXYLASE ALPHA SUBUNIT"/>
    <property type="match status" value="1"/>
</dbReference>
<dbReference type="PROSITE" id="PS51670">
    <property type="entry name" value="SHKT"/>
    <property type="match status" value="1"/>
</dbReference>
<evidence type="ECO:0000256" key="4">
    <source>
        <dbReference type="ARBA" id="ARBA00012269"/>
    </source>
</evidence>
<evidence type="ECO:0000256" key="13">
    <source>
        <dbReference type="ARBA" id="ARBA00023136"/>
    </source>
</evidence>
<feature type="domain" description="ShKT" evidence="19">
    <location>
        <begin position="1435"/>
        <end position="1475"/>
    </location>
</feature>
<dbReference type="InterPro" id="IPR012337">
    <property type="entry name" value="RNaseH-like_sf"/>
</dbReference>
<dbReference type="Gramene" id="evm.model.07.545">
    <property type="protein sequence ID" value="cds.evm.model.07.545"/>
    <property type="gene ID" value="evm.TU.07.545"/>
</dbReference>
<proteinExistence type="inferred from homology"/>
<keyword evidence="14" id="KW-0325">Glycoprotein</keyword>
<evidence type="ECO:0000256" key="15">
    <source>
        <dbReference type="ARBA" id="ARBA00049169"/>
    </source>
</evidence>
<dbReference type="Proteomes" id="UP000596661">
    <property type="component" value="Chromosome 7"/>
</dbReference>
<dbReference type="Pfam" id="PF00078">
    <property type="entry name" value="RVT_1"/>
    <property type="match status" value="1"/>
</dbReference>
<dbReference type="GO" id="GO:0005789">
    <property type="term" value="C:endoplasmic reticulum membrane"/>
    <property type="evidence" value="ECO:0007669"/>
    <property type="project" value="UniProtKB-SubCell"/>
</dbReference>
<evidence type="ECO:0000259" key="17">
    <source>
        <dbReference type="PROSITE" id="PS50878"/>
    </source>
</evidence>
<dbReference type="Pfam" id="PF13640">
    <property type="entry name" value="2OG-FeII_Oxy_3"/>
    <property type="match status" value="1"/>
</dbReference>
<dbReference type="SUPFAM" id="SSF53098">
    <property type="entry name" value="Ribonuclease H-like"/>
    <property type="match status" value="1"/>
</dbReference>
<dbReference type="InterPro" id="IPR006620">
    <property type="entry name" value="Pro_4_hyd_alph"/>
</dbReference>
<evidence type="ECO:0000259" key="19">
    <source>
        <dbReference type="PROSITE" id="PS51670"/>
    </source>
</evidence>
<feature type="region of interest" description="Disordered" evidence="16">
    <location>
        <begin position="1"/>
        <end position="48"/>
    </location>
</feature>
<sequence>MQPSPWLRSGPEVPSSTRTMPSGSSEVNAATKNQGMTSDNYDPNISHSNSKVIDQVRSFGKNNIALKEHIISVNENPAGFISEDIIEISDLKRKRLEAIKNSGPPVLKNNTIEIEEGIKTNGPNAEAISKNVEKEVVDRVKFRLGFEGCHSIDAVGRKGGLALLWKVSAEAHLFNYSHNHISIEVRIPGTITWRLTGFYGEPNRNLRHQTWALFRTLASESSLPWCIIGDFNNIMSNEDQKGGRPYPQSLITGFQATVSACHLIDLDMRAFSSSDHSPIMLKPETVLGGAARGLFRYENAWHREPLCHQIVIDVWNSNQQPDIMEKIAICGKQFSSWGRNLTGNFKARLSKSINLLAILQASNDATDIENFVQEKINYFEILAQQELYWKQRSKQYWLHAGDKNNKYFHATASARKRSNQIHQLQDANGGWMKWASVSANHNEEMLKPILDEEVKSAAFSMHPDKAPGPDSMGPGPISLCNVLYKIISKVLANRMRDLIDDIISDTQSAFILGRLISDNVMVAFEVMHYLKRKRKGKKGFMALKLDMSKAYDRVEWDFLRAVMLRMGFSCKWVDLVMTCASTVRYKVVHGGHMLDPICPSRGIRQGDPLSMYLFIIFAEGLSALIQKFEEDRLLQGCRVAHRAPSLTHMFFADDSFLFCQATVSAATSISNLLRLFEEASGQKVNASKSSIFFSSNTDGSTRTQICSTLNMNEALEGSLYVGLPNIIGRNKKAMLGFVKNKVIARINSWDGKFLSCAGKEILLKTVIQSLPTYAMSVFLLPLCTCKEIEKLMASFWWKTNSNKGRGIIWMSWDRLAIPKDEGGMGFRHLHDFNLAMLAKQGATRVIGDGTTTNILGTPWLPNVHNRCVSSIHPGLQNNTVSSLMQMDNRDWDSEVILDLFPTHEADVILGIPLTNTTRPDFWSWKADHRGVFTVRSVYQPPEPKTRIPNTTQPETAIHALVHCPFATDCWRSFGLPINTVASSSFGNWFKSLQQTGDNDQVCKVAMLCWALWKSRNNTVWNKRNSSVNDVLVSASITLDHWRKAQDKFALSSLSLNNSDDGAELWTKPANNYIKINIDAALFHHENFYGFGIVVRDDLGKLIEAKTCYKAGNYSAEVVEALGIKEALSWIKSNNWQKVEVETDSLLVVQAIRSDHNMSSTFGLITKDCHALLLSLTDVNLRFIKRSVNRVAHAVASHARFFPSCTSSIINPAKVKQISWKPRAFIYEGFLTDLECDHLISLAKSELKRSAVADSESGESQLSEVRTSSGMFISKAKDPIVAGIEDKISTWTFLPKENGEDIQVLRYEEGQKYEPHYDYFADKVNIIRGGHRIATVLMYLTDVVKGGETVFPHAVENPRHKPSTTHEDFSECAKKGVAVKARRGDALLFFSLLPTAIPDTLSLHAGCPVIEGEKWSATKWIHVDSFDKDVSAGGTCTDMNESCERWAALGECTKNKEYMVGSPELPGYCRRSCKMC</sequence>
<dbReference type="SUPFAM" id="SSF56672">
    <property type="entry name" value="DNA/RNA polymerases"/>
    <property type="match status" value="1"/>
</dbReference>
<evidence type="ECO:0000256" key="10">
    <source>
        <dbReference type="ARBA" id="ARBA00022989"/>
    </source>
</evidence>
<keyword evidence="9" id="KW-0735">Signal-anchor</keyword>
<dbReference type="EnsemblPlants" id="evm.model.07.545">
    <property type="protein sequence ID" value="cds.evm.model.07.545"/>
    <property type="gene ID" value="evm.TU.07.545"/>
</dbReference>
<evidence type="ECO:0000256" key="2">
    <source>
        <dbReference type="ARBA" id="ARBA00004648"/>
    </source>
</evidence>
<comment type="cofactor">
    <cofactor evidence="1">
        <name>L-ascorbate</name>
        <dbReference type="ChEBI" id="CHEBI:38290"/>
    </cofactor>
</comment>
<feature type="compositionally biased region" description="Polar residues" evidence="16">
    <location>
        <begin position="14"/>
        <end position="48"/>
    </location>
</feature>
<keyword evidence="8" id="KW-0223">Dioxygenase</keyword>
<comment type="catalytic activity">
    <reaction evidence="15">
        <text>L-prolyl-[collagen] + 2-oxoglutarate + O2 = trans-4-hydroxy-L-prolyl-[collagen] + succinate + CO2</text>
        <dbReference type="Rhea" id="RHEA:18945"/>
        <dbReference type="Rhea" id="RHEA-COMP:11676"/>
        <dbReference type="Rhea" id="RHEA-COMP:11680"/>
        <dbReference type="ChEBI" id="CHEBI:15379"/>
        <dbReference type="ChEBI" id="CHEBI:16526"/>
        <dbReference type="ChEBI" id="CHEBI:16810"/>
        <dbReference type="ChEBI" id="CHEBI:30031"/>
        <dbReference type="ChEBI" id="CHEBI:50342"/>
        <dbReference type="ChEBI" id="CHEBI:61965"/>
        <dbReference type="EC" id="1.14.11.2"/>
    </reaction>
</comment>
<dbReference type="GO" id="GO:0005506">
    <property type="term" value="F:iron ion binding"/>
    <property type="evidence" value="ECO:0007669"/>
    <property type="project" value="InterPro"/>
</dbReference>
<keyword evidence="11" id="KW-0560">Oxidoreductase</keyword>
<dbReference type="PANTHER" id="PTHR10869:SF194">
    <property type="entry name" value="PROLYL 4-HYDROXYLASE 4-RELATED"/>
    <property type="match status" value="1"/>
</dbReference>
<keyword evidence="5" id="KW-0812">Transmembrane</keyword>
<evidence type="ECO:0000256" key="12">
    <source>
        <dbReference type="ARBA" id="ARBA00023004"/>
    </source>
</evidence>
<evidence type="ECO:0000256" key="16">
    <source>
        <dbReference type="SAM" id="MobiDB-lite"/>
    </source>
</evidence>
<feature type="domain" description="Fe2OG dioxygenase" evidence="18">
    <location>
        <begin position="1297"/>
        <end position="1422"/>
    </location>
</feature>
<accession>A0A803Q5E7</accession>
<evidence type="ECO:0000256" key="7">
    <source>
        <dbReference type="ARBA" id="ARBA00022824"/>
    </source>
</evidence>
<dbReference type="InterPro" id="IPR000477">
    <property type="entry name" value="RT_dom"/>
</dbReference>
<dbReference type="Gene3D" id="2.60.120.620">
    <property type="entry name" value="q2cbj1_9rhob like domain"/>
    <property type="match status" value="1"/>
</dbReference>
<dbReference type="PROSITE" id="PS50878">
    <property type="entry name" value="RT_POL"/>
    <property type="match status" value="1"/>
</dbReference>
<reference evidence="20" key="1">
    <citation type="submission" date="2018-11" db="EMBL/GenBank/DDBJ databases">
        <authorList>
            <person name="Grassa J C."/>
        </authorList>
    </citation>
    <scope>NUCLEOTIDE SEQUENCE [LARGE SCALE GENOMIC DNA]</scope>
</reference>
<keyword evidence="21" id="KW-1185">Reference proteome</keyword>
<protein>
    <recommendedName>
        <fullName evidence="4">procollagen-proline 4-dioxygenase</fullName>
        <ecNumber evidence="4">1.14.11.2</ecNumber>
    </recommendedName>
</protein>
<dbReference type="InterPro" id="IPR043502">
    <property type="entry name" value="DNA/RNA_pol_sf"/>
</dbReference>
<dbReference type="InterPro" id="IPR002156">
    <property type="entry name" value="RNaseH_domain"/>
</dbReference>
<dbReference type="GO" id="GO:0004523">
    <property type="term" value="F:RNA-DNA hybrid ribonuclease activity"/>
    <property type="evidence" value="ECO:0007669"/>
    <property type="project" value="InterPro"/>
</dbReference>
<evidence type="ECO:0000256" key="3">
    <source>
        <dbReference type="ARBA" id="ARBA00006511"/>
    </source>
</evidence>
<organism evidence="20 21">
    <name type="scientific">Cannabis sativa</name>
    <name type="common">Hemp</name>
    <name type="synonym">Marijuana</name>
    <dbReference type="NCBI Taxonomy" id="3483"/>
    <lineage>
        <taxon>Eukaryota</taxon>
        <taxon>Viridiplantae</taxon>
        <taxon>Streptophyta</taxon>
        <taxon>Embryophyta</taxon>
        <taxon>Tracheophyta</taxon>
        <taxon>Spermatophyta</taxon>
        <taxon>Magnoliopsida</taxon>
        <taxon>eudicotyledons</taxon>
        <taxon>Gunneridae</taxon>
        <taxon>Pentapetalae</taxon>
        <taxon>rosids</taxon>
        <taxon>fabids</taxon>
        <taxon>Rosales</taxon>
        <taxon>Cannabaceae</taxon>
        <taxon>Cannabis</taxon>
    </lineage>
</organism>
<keyword evidence="13" id="KW-0472">Membrane</keyword>
<dbReference type="InterPro" id="IPR045054">
    <property type="entry name" value="P4HA-like"/>
</dbReference>
<dbReference type="SMART" id="SM00702">
    <property type="entry name" value="P4Hc"/>
    <property type="match status" value="1"/>
</dbReference>
<dbReference type="GO" id="GO:0003676">
    <property type="term" value="F:nucleic acid binding"/>
    <property type="evidence" value="ECO:0007669"/>
    <property type="project" value="InterPro"/>
</dbReference>
<dbReference type="InterPro" id="IPR005123">
    <property type="entry name" value="Oxoglu/Fe-dep_dioxygenase_dom"/>
</dbReference>
<keyword evidence="10" id="KW-1133">Transmembrane helix</keyword>
<evidence type="ECO:0000256" key="14">
    <source>
        <dbReference type="ARBA" id="ARBA00023180"/>
    </source>
</evidence>
<comment type="similarity">
    <text evidence="3">Belongs to the P4HA family.</text>
</comment>
<evidence type="ECO:0000256" key="11">
    <source>
        <dbReference type="ARBA" id="ARBA00023002"/>
    </source>
</evidence>